<keyword evidence="4 9" id="KW-0997">Cell inner membrane</keyword>
<dbReference type="OrthoDB" id="9795655at2"/>
<gene>
    <name evidence="11" type="ORF">SAMN04488509_10575</name>
</gene>
<keyword evidence="5 9" id="KW-0812">Transmembrane</keyword>
<dbReference type="RefSeq" id="WP_091242229.1">
    <property type="nucleotide sequence ID" value="NZ_FNAG01000005.1"/>
</dbReference>
<feature type="transmembrane region" description="Helical" evidence="9">
    <location>
        <begin position="164"/>
        <end position="189"/>
    </location>
</feature>
<keyword evidence="12" id="KW-1185">Reference proteome</keyword>
<feature type="transmembrane region" description="Helical" evidence="9">
    <location>
        <begin position="47"/>
        <end position="71"/>
    </location>
</feature>
<comment type="similarity">
    <text evidence="8 9">Belongs to the TRAP transporter small permease family.</text>
</comment>
<dbReference type="PANTHER" id="PTHR35011:SF4">
    <property type="entry name" value="SLL1102 PROTEIN"/>
    <property type="match status" value="1"/>
</dbReference>
<keyword evidence="7 9" id="KW-0472">Membrane</keyword>
<proteinExistence type="inferred from homology"/>
<evidence type="ECO:0000256" key="9">
    <source>
        <dbReference type="RuleBase" id="RU369079"/>
    </source>
</evidence>
<comment type="subunit">
    <text evidence="9">The complex comprises the extracytoplasmic solute receptor protein and the two transmembrane proteins.</text>
</comment>
<dbReference type="Pfam" id="PF04290">
    <property type="entry name" value="DctQ"/>
    <property type="match status" value="1"/>
</dbReference>
<comment type="caution">
    <text evidence="9">Lacks conserved residue(s) required for the propagation of feature annotation.</text>
</comment>
<evidence type="ECO:0000256" key="7">
    <source>
        <dbReference type="ARBA" id="ARBA00023136"/>
    </source>
</evidence>
<evidence type="ECO:0000313" key="11">
    <source>
        <dbReference type="EMBL" id="SDD67038.1"/>
    </source>
</evidence>
<evidence type="ECO:0000256" key="2">
    <source>
        <dbReference type="ARBA" id="ARBA00022448"/>
    </source>
</evidence>
<name>A0A1G6WMG2_9GAMM</name>
<evidence type="ECO:0000256" key="4">
    <source>
        <dbReference type="ARBA" id="ARBA00022519"/>
    </source>
</evidence>
<feature type="transmembrane region" description="Helical" evidence="9">
    <location>
        <begin position="83"/>
        <end position="100"/>
    </location>
</feature>
<dbReference type="AlphaFoldDB" id="A0A1G6WMG2"/>
<keyword evidence="2 9" id="KW-0813">Transport</keyword>
<dbReference type="InterPro" id="IPR007387">
    <property type="entry name" value="TRAP_DctQ"/>
</dbReference>
<evidence type="ECO:0000256" key="6">
    <source>
        <dbReference type="ARBA" id="ARBA00022989"/>
    </source>
</evidence>
<feature type="transmembrane region" description="Helical" evidence="9">
    <location>
        <begin position="15"/>
        <end position="35"/>
    </location>
</feature>
<reference evidence="11 12" key="1">
    <citation type="submission" date="2016-10" db="EMBL/GenBank/DDBJ databases">
        <authorList>
            <person name="de Groot N.N."/>
        </authorList>
    </citation>
    <scope>NUCLEOTIDE SEQUENCE [LARGE SCALE GENOMIC DNA]</scope>
    <source>
        <strain evidence="11 12">DSM 16957</strain>
    </source>
</reference>
<evidence type="ECO:0000256" key="8">
    <source>
        <dbReference type="ARBA" id="ARBA00038436"/>
    </source>
</evidence>
<dbReference type="STRING" id="265719.SAMN04488509_10575"/>
<comment type="function">
    <text evidence="9">Part of the tripartite ATP-independent periplasmic (TRAP) transport system.</text>
</comment>
<dbReference type="InterPro" id="IPR055348">
    <property type="entry name" value="DctQ"/>
</dbReference>
<evidence type="ECO:0000256" key="3">
    <source>
        <dbReference type="ARBA" id="ARBA00022475"/>
    </source>
</evidence>
<evidence type="ECO:0000256" key="5">
    <source>
        <dbReference type="ARBA" id="ARBA00022692"/>
    </source>
</evidence>
<feature type="domain" description="Tripartite ATP-independent periplasmic transporters DctQ component" evidence="10">
    <location>
        <begin position="60"/>
        <end position="193"/>
    </location>
</feature>
<dbReference type="GO" id="GO:0022857">
    <property type="term" value="F:transmembrane transporter activity"/>
    <property type="evidence" value="ECO:0007669"/>
    <property type="project" value="UniProtKB-UniRule"/>
</dbReference>
<dbReference type="EMBL" id="FNAG01000005">
    <property type="protein sequence ID" value="SDD67038.1"/>
    <property type="molecule type" value="Genomic_DNA"/>
</dbReference>
<keyword evidence="3" id="KW-1003">Cell membrane</keyword>
<protein>
    <recommendedName>
        <fullName evidence="9">TRAP transporter small permease protein</fullName>
    </recommendedName>
</protein>
<dbReference type="Proteomes" id="UP000199603">
    <property type="component" value="Unassembled WGS sequence"/>
</dbReference>
<dbReference type="GO" id="GO:0005886">
    <property type="term" value="C:plasma membrane"/>
    <property type="evidence" value="ECO:0007669"/>
    <property type="project" value="UniProtKB-SubCell"/>
</dbReference>
<evidence type="ECO:0000256" key="1">
    <source>
        <dbReference type="ARBA" id="ARBA00004429"/>
    </source>
</evidence>
<evidence type="ECO:0000259" key="10">
    <source>
        <dbReference type="Pfam" id="PF04290"/>
    </source>
</evidence>
<feature type="transmembrane region" description="Helical" evidence="9">
    <location>
        <begin position="121"/>
        <end position="144"/>
    </location>
</feature>
<comment type="subcellular location">
    <subcellularLocation>
        <location evidence="1 9">Cell inner membrane</location>
        <topology evidence="1 9">Multi-pass membrane protein</topology>
    </subcellularLocation>
</comment>
<keyword evidence="6 9" id="KW-1133">Transmembrane helix</keyword>
<accession>A0A1G6WMG2</accession>
<sequence length="202" mass="21908">MIDALHAFGLAAADLRLLGIALPLWLLAVLGLLLVAMPQALDTLQRWLGAALTALTPLVVLLCFGLVAARYGFGKGSVAVQEAMLWLHACVFMLGMAWALRHERHVRVDVLHARLSPRSRAWIEAGGHLVLLLPFALFLVWVSLDYVAASWLVRESSREPGGLPALFLLKSLIPLSAWLLAVQSLALFLQRLRAALSTGAPA</sequence>
<evidence type="ECO:0000313" key="12">
    <source>
        <dbReference type="Proteomes" id="UP000199603"/>
    </source>
</evidence>
<organism evidence="11 12">
    <name type="scientific">Aquimonas voraii</name>
    <dbReference type="NCBI Taxonomy" id="265719"/>
    <lineage>
        <taxon>Bacteria</taxon>
        <taxon>Pseudomonadati</taxon>
        <taxon>Pseudomonadota</taxon>
        <taxon>Gammaproteobacteria</taxon>
        <taxon>Lysobacterales</taxon>
        <taxon>Lysobacteraceae</taxon>
        <taxon>Aquimonas</taxon>
    </lineage>
</organism>
<dbReference type="PANTHER" id="PTHR35011">
    <property type="entry name" value="2,3-DIKETO-L-GULONATE TRAP TRANSPORTER SMALL PERMEASE PROTEIN YIAM"/>
    <property type="match status" value="1"/>
</dbReference>